<accession>A0ABQ5LV44</accession>
<evidence type="ECO:0000256" key="5">
    <source>
        <dbReference type="ARBA" id="ARBA00023121"/>
    </source>
</evidence>
<proteinExistence type="inferred from homology"/>
<dbReference type="RefSeq" id="WP_281842891.1">
    <property type="nucleotide sequence ID" value="NZ_BROH01000008.1"/>
</dbReference>
<organism evidence="8 9">
    <name type="scientific">Sinisalibacter aestuarii</name>
    <dbReference type="NCBI Taxonomy" id="2949426"/>
    <lineage>
        <taxon>Bacteria</taxon>
        <taxon>Pseudomonadati</taxon>
        <taxon>Pseudomonadota</taxon>
        <taxon>Alphaproteobacteria</taxon>
        <taxon>Rhodobacterales</taxon>
        <taxon>Roseobacteraceae</taxon>
        <taxon>Sinisalibacter</taxon>
    </lineage>
</organism>
<evidence type="ECO:0000259" key="7">
    <source>
        <dbReference type="Pfam" id="PF08511"/>
    </source>
</evidence>
<dbReference type="Gene3D" id="1.10.357.10">
    <property type="entry name" value="Tetracycline Repressor, domain 2"/>
    <property type="match status" value="1"/>
</dbReference>
<dbReference type="Proteomes" id="UP001144205">
    <property type="component" value="Unassembled WGS sequence"/>
</dbReference>
<dbReference type="Pfam" id="PF08511">
    <property type="entry name" value="COQ9"/>
    <property type="match status" value="1"/>
</dbReference>
<comment type="caution">
    <text evidence="8">The sequence shown here is derived from an EMBL/GenBank/DDBJ whole genome shotgun (WGS) entry which is preliminary data.</text>
</comment>
<comment type="pathway">
    <text evidence="1">Cofactor biosynthesis; ubiquinone biosynthesis.</text>
</comment>
<comment type="similarity">
    <text evidence="2">Belongs to the COQ9 family.</text>
</comment>
<evidence type="ECO:0000256" key="3">
    <source>
        <dbReference type="ARBA" id="ARBA00022688"/>
    </source>
</evidence>
<protein>
    <recommendedName>
        <fullName evidence="7">COQ9 C-terminal domain-containing protein</fullName>
    </recommendedName>
</protein>
<dbReference type="InterPro" id="IPR013718">
    <property type="entry name" value="COQ9_C"/>
</dbReference>
<keyword evidence="9" id="KW-1185">Reference proteome</keyword>
<evidence type="ECO:0000313" key="8">
    <source>
        <dbReference type="EMBL" id="GKY88849.1"/>
    </source>
</evidence>
<evidence type="ECO:0000256" key="4">
    <source>
        <dbReference type="ARBA" id="ARBA00022946"/>
    </source>
</evidence>
<gene>
    <name evidence="8" type="ORF">STA1M1_27180</name>
</gene>
<evidence type="ECO:0000313" key="9">
    <source>
        <dbReference type="Proteomes" id="UP001144205"/>
    </source>
</evidence>
<dbReference type="PANTHER" id="PTHR21427:SF19">
    <property type="entry name" value="UBIQUINONE BIOSYNTHESIS PROTEIN COQ9, MITOCHONDRIAL"/>
    <property type="match status" value="1"/>
</dbReference>
<comment type="function">
    <text evidence="6">Membrane-associated protein that warps the membrane surface to access and bind aromatic isoprenes with high specificity, including ubiquinone (CoQ) isoprene intermediates and presents them directly to COQ7, therefore facilitating the COQ7-mediated hydroxylase step. Participates in the biosynthesis of coenzyme Q, also named ubiquinone, an essential lipid-soluble electron transporter for aerobic cellular respiration.</text>
</comment>
<reference evidence="8" key="1">
    <citation type="journal article" date="2023" name="Int. J. Syst. Evol. Microbiol.">
        <title>Sinisalibacter aestuarii sp. nov., isolated from estuarine sediment of the Arakawa River.</title>
        <authorList>
            <person name="Arafat S.T."/>
            <person name="Hirano S."/>
            <person name="Sato A."/>
            <person name="Takeuchi K."/>
            <person name="Yasuda T."/>
            <person name="Terahara T."/>
            <person name="Hamada M."/>
            <person name="Kobayashi T."/>
        </authorList>
    </citation>
    <scope>NUCLEOTIDE SEQUENCE</scope>
    <source>
        <strain evidence="8">B-399</strain>
    </source>
</reference>
<feature type="domain" description="COQ9 C-terminal" evidence="7">
    <location>
        <begin position="110"/>
        <end position="180"/>
    </location>
</feature>
<keyword evidence="4" id="KW-0809">Transit peptide</keyword>
<dbReference type="PANTHER" id="PTHR21427">
    <property type="entry name" value="UBIQUINONE BIOSYNTHESIS PROTEIN COQ9, MITOCHONDRIAL"/>
    <property type="match status" value="1"/>
</dbReference>
<keyword evidence="3" id="KW-0831">Ubiquinone biosynthesis</keyword>
<dbReference type="EMBL" id="BROH01000008">
    <property type="protein sequence ID" value="GKY88849.1"/>
    <property type="molecule type" value="Genomic_DNA"/>
</dbReference>
<sequence>MTRKDELLDAAMNHAMFDGWSQKAIDAARADLGMSPAEVKALLPRGAVDLAVAYHRRGDMQMIELLRAEDLSEMRFRDRIAHAVRLRLEIADKELVRRGFSLFALPQHAATGSRALWETADHIWTALGDTSRDINWYTKRASLSAVYSSTALYWLGDESADNTATWAFLDRRIENVMQFEKAKARARENPLVSAFMKGPGKLLDLVHAPQAGHGK</sequence>
<keyword evidence="5" id="KW-0446">Lipid-binding</keyword>
<evidence type="ECO:0000256" key="1">
    <source>
        <dbReference type="ARBA" id="ARBA00004749"/>
    </source>
</evidence>
<evidence type="ECO:0000256" key="2">
    <source>
        <dbReference type="ARBA" id="ARBA00010766"/>
    </source>
</evidence>
<name>A0ABQ5LV44_9RHOB</name>
<evidence type="ECO:0000256" key="6">
    <source>
        <dbReference type="ARBA" id="ARBA00058104"/>
    </source>
</evidence>
<dbReference type="InterPro" id="IPR012762">
    <property type="entry name" value="Ubiq_biosynth_COQ9"/>
</dbReference>
<dbReference type="NCBIfam" id="TIGR02396">
    <property type="entry name" value="diverge_rpsU"/>
    <property type="match status" value="1"/>
</dbReference>